<keyword evidence="3" id="KW-1185">Reference proteome</keyword>
<feature type="transmembrane region" description="Helical" evidence="1">
    <location>
        <begin position="134"/>
        <end position="153"/>
    </location>
</feature>
<evidence type="ECO:0000313" key="3">
    <source>
        <dbReference type="Proteomes" id="UP001597079"/>
    </source>
</evidence>
<feature type="transmembrane region" description="Helical" evidence="1">
    <location>
        <begin position="12"/>
        <end position="31"/>
    </location>
</feature>
<dbReference type="InterPro" id="IPR007354">
    <property type="entry name" value="CruF-like"/>
</dbReference>
<proteinExistence type="predicted"/>
<dbReference type="PANTHER" id="PTHR39419">
    <property type="entry name" value="SLL0814 PROTEIN"/>
    <property type="match status" value="1"/>
</dbReference>
<sequence>MKANTASGTRSVVWLWIVAALTATTIIVQSFGGNTTMAVVQFILGLIFVFWHGGRRYGAANIITFFVTTEIVANGLENLSIATGFPFGNYHYTHSGMPFLFQVPITIGFAYFAYGYVAWCLASIILGKGDERTTTVGGIIIQPLTAAFIMVMWDVVMDPISSTVGHQWIWEDGGGYNGVPLTNYLGWFLTVWIIFQVFAIVLHLRPKTVRSREAADFWVMPILMYGATAISYLISYMLLQTHQTITDASGQTWTVTDIYQSSTIMMLFTMLFATFLSSVTLLNSRAKKQSVSSATIANQQQIDRLSV</sequence>
<keyword evidence="1" id="KW-1133">Transmembrane helix</keyword>
<comment type="caution">
    <text evidence="2">The sequence shown here is derived from an EMBL/GenBank/DDBJ whole genome shotgun (WGS) entry which is preliminary data.</text>
</comment>
<dbReference type="EMBL" id="JBHUCX010000024">
    <property type="protein sequence ID" value="MFD1674895.1"/>
    <property type="molecule type" value="Genomic_DNA"/>
</dbReference>
<dbReference type="Proteomes" id="UP001597079">
    <property type="component" value="Unassembled WGS sequence"/>
</dbReference>
<dbReference type="RefSeq" id="WP_377942769.1">
    <property type="nucleotide sequence ID" value="NZ_JBHUCX010000024.1"/>
</dbReference>
<feature type="transmembrane region" description="Helical" evidence="1">
    <location>
        <begin position="99"/>
        <end position="122"/>
    </location>
</feature>
<keyword evidence="1" id="KW-0472">Membrane</keyword>
<feature type="transmembrane region" description="Helical" evidence="1">
    <location>
        <begin position="184"/>
        <end position="205"/>
    </location>
</feature>
<dbReference type="Pfam" id="PF04240">
    <property type="entry name" value="Caroten_synth"/>
    <property type="match status" value="1"/>
</dbReference>
<feature type="transmembrane region" description="Helical" evidence="1">
    <location>
        <begin position="37"/>
        <end position="53"/>
    </location>
</feature>
<protein>
    <submittedName>
        <fullName evidence="2">Carotenoid biosynthesis protein</fullName>
    </submittedName>
</protein>
<gene>
    <name evidence="2" type="ORF">ACFSB2_09315</name>
</gene>
<feature type="transmembrane region" description="Helical" evidence="1">
    <location>
        <begin position="258"/>
        <end position="282"/>
    </location>
</feature>
<dbReference type="PANTHER" id="PTHR39419:SF1">
    <property type="entry name" value="SLL0814 PROTEIN"/>
    <property type="match status" value="1"/>
</dbReference>
<name>A0ABW4JG38_9BACL</name>
<evidence type="ECO:0000256" key="1">
    <source>
        <dbReference type="SAM" id="Phobius"/>
    </source>
</evidence>
<evidence type="ECO:0000313" key="2">
    <source>
        <dbReference type="EMBL" id="MFD1674895.1"/>
    </source>
</evidence>
<accession>A0ABW4JG38</accession>
<feature type="transmembrane region" description="Helical" evidence="1">
    <location>
        <begin position="65"/>
        <end position="87"/>
    </location>
</feature>
<feature type="transmembrane region" description="Helical" evidence="1">
    <location>
        <begin position="217"/>
        <end position="238"/>
    </location>
</feature>
<organism evidence="2 3">
    <name type="scientific">Alicyclobacillus fodiniaquatilis</name>
    <dbReference type="NCBI Taxonomy" id="1661150"/>
    <lineage>
        <taxon>Bacteria</taxon>
        <taxon>Bacillati</taxon>
        <taxon>Bacillota</taxon>
        <taxon>Bacilli</taxon>
        <taxon>Bacillales</taxon>
        <taxon>Alicyclobacillaceae</taxon>
        <taxon>Alicyclobacillus</taxon>
    </lineage>
</organism>
<keyword evidence="1" id="KW-0812">Transmembrane</keyword>
<reference evidence="3" key="1">
    <citation type="journal article" date="2019" name="Int. J. Syst. Evol. Microbiol.">
        <title>The Global Catalogue of Microorganisms (GCM) 10K type strain sequencing project: providing services to taxonomists for standard genome sequencing and annotation.</title>
        <authorList>
            <consortium name="The Broad Institute Genomics Platform"/>
            <consortium name="The Broad Institute Genome Sequencing Center for Infectious Disease"/>
            <person name="Wu L."/>
            <person name="Ma J."/>
        </authorList>
    </citation>
    <scope>NUCLEOTIDE SEQUENCE [LARGE SCALE GENOMIC DNA]</scope>
    <source>
        <strain evidence="3">CGMCC 1.12286</strain>
    </source>
</reference>